<dbReference type="EMBL" id="VEVO01000009">
    <property type="protein sequence ID" value="KAF0038045.1"/>
    <property type="molecule type" value="Genomic_DNA"/>
</dbReference>
<dbReference type="InterPro" id="IPR057629">
    <property type="entry name" value="Teneurin1-4_GBD"/>
</dbReference>
<sequence>MHLLGLNWQLQESEGYGAFENGGGGRDTTPNTFMVSTDNGKMFLLENSTIDIGEVDVGRRAIQDVPPGVFWRSQLYIDQPQFLKFNISVQKEALVGVYGRKGLPPSHTQYDFVELLDGSRLISKDKRALRDMDAGNSHPHGEETGARHARSVNVHEAGFIQYLDTGIWHLAFYNDGRNTEQVSYNTIFIAACPVLCSSNGQYSRGRCQCYSGWKGTECDVPANQCVDIHCGGHGICIIGACICNTGYKGDNCEEVDCMDPSCSAHGVCIHGECHCQPGWGGASCEIAKAMCPDQCSGHGTYNAETNTCACHQTWTGPDCSLEVCEVDCGGNGVCFGGVCRCEEGWTGTVCDQKACHPLCSKNGVCKEGKCECDQGWTGEHCNIEGCPGLCNNNGRCTLEASGWHCICQSGWRGAGCHVAMETLCTDGKDNEGDGLADCMDPDCCLQPSCQNQLYCSGSPDPGEVLGQSLSSMAPQQAARSFYQRIHFLLGPESTHVVTGDSPFNRSLVSVIRGQVLTADGTPLIGVNVTFVHYPEHGFTVTRKDGMFDLLANGGASLTLGFERAPFITQYRTVWVPWNIFYVMDTLVMKKEENDIPSCDLSGFIRPGPVIVASPLSTFYRSSHENGPIIPETQVLQEETSIPGSDLNLIYLSSRATGYKPVLKVAMTQSAIPFNLMKVHLMVAVVGRLFQKWFPAQPNLSYTFIWDKTDAYGQRVYGLSEAVVSVGFEYESCLDLILWEKRTAILQGYELDASNMGGWTLDKHHILDVQNGILYKGNGENIFISQQPPVISSIMGNGRRRSISCPSCNGQAEGNKLLAPLALACGADGSIFVGDFNYIRRIFPSGNVTSVMELSNNPAHRYYLATDPVTGQLYASDTNSRRIYRPKMLSGARDLIRIAVDKNGLIYFVDGTMIRKVDRNGIISTVLGSNDLTSARPLTCDTSMHIRQVRLEWPTDLAINPMDNSIYVLDNNVVLQITENRQVRIVAGRPMHCQVPGIEYTLGKRAVQTMLEGATAIALSYSGVLYIAETDEKKIHRIRQVSTDGEITHLAGALSDCDCKNDANCDCYQTGDGYAKDSRFNCPSSLVVSPDGTLYVADLGNIRIRAIHRNQPPTGSLASGPSSYEVASPASQELYVFDTNGTHQFTMSLVTGDYKYNFSYRNYILDSIHVILFINVSDDQLRNSYQVGSDHSLRVIYANGMDTHYQTEPHILAGAANPTVARRNMTLPGENGQNLVEWRFRKEQTRGKVIVFGRKLRVNGRNLLSVDYDRSLRTEKIYDDHRKFLLKIIYDTQGHPTLWVPSSKLLSVNLTYSSQHQYIFDYDSGDHLSAVTMPSVARHTMQTIRSIGYYRNIYNPPESNASNKLAEILYDSTRVSFTYDETAGVLKTVNLQSEGFICSIRYRQIGPLVDRQIFRFSEDGMVNARFDYTYDNSFRVTSMQAVINETPLPIDLYQFDDISGKVEQFGKFGVIYYDINQIISTAVMTYTKHFDQHGRIKEIQYEIFRSLMYWITIQYDNMGRVTRREIKIGPFANTTKYGYEYDVDGQLQTVSLNEKMMWRYNYDLNGNLHLLNPGNSGRLTPLRYDLRDRITRLGDVQYRLDEDGFLRQRGAEIFEYNSKGLLVRVYSKAASWTIQYRYDGLGRRVASRNSLGQHLQFFYADLNYPTRITHVYNHSSSEITSFYYDLQGHVFAMEISSGEEFYIACDNTGTPLAVFSNNGLLLKQVQYTAYGEVYFDSNPDFVLVIGFHGGLYDTLTRLLHFGDRDYDIPAGRWTTPDISTWARVGKDPQPFNLYMFRGNNPVSKIHQVKEYITDINIWLVTFGFHLHNAIPGFPIPKTDLTQPSLELTKSQLWDDLPSISGVQQEVTRQSRAFLSFERLPEIQLSRRHPDLSKPWLWFATARSLIGKGVMLAVVQGRVVTNALNIANEDCIKVAAVLNNAFYLEDLHFTVEGRDTHFFIKTSLPENDLSALRLTSGRKSLENGVNVTVSQSTTVMNGRTRRFADVELQYGSLALHVRYGTTLDEEKSRILEHARQRALSSAWAREQQRVRDGEEGFRPWTEGEKRQLLSSGKVLGYDGYYVLSIEQYPELADSANNIQFLRQSEIGRR</sequence>
<protein>
    <recommendedName>
        <fullName evidence="12">EGF-like domain-containing protein</fullName>
    </recommendedName>
</protein>
<feature type="disulfide bond" evidence="11">
    <location>
        <begin position="386"/>
        <end position="396"/>
    </location>
</feature>
<keyword evidence="5" id="KW-0812">Transmembrane</keyword>
<dbReference type="Proteomes" id="UP000438429">
    <property type="component" value="Unassembled WGS sequence"/>
</dbReference>
<dbReference type="Gene3D" id="2.10.25.10">
    <property type="entry name" value="Laminin"/>
    <property type="match status" value="4"/>
</dbReference>
<dbReference type="NCBIfam" id="TIGR03696">
    <property type="entry name" value="Rhs_assc_core"/>
    <property type="match status" value="1"/>
</dbReference>
<keyword evidence="3" id="KW-1003">Cell membrane</keyword>
<dbReference type="Pfam" id="PF25023">
    <property type="entry name" value="TEN_YD-shell"/>
    <property type="match status" value="2"/>
</dbReference>
<dbReference type="InterPro" id="IPR028916">
    <property type="entry name" value="Tox-GHH_dom"/>
</dbReference>
<keyword evidence="9 11" id="KW-1015">Disulfide bond</keyword>
<evidence type="ECO:0000256" key="1">
    <source>
        <dbReference type="ARBA" id="ARBA00004162"/>
    </source>
</evidence>
<dbReference type="InterPro" id="IPR011041">
    <property type="entry name" value="Quinoprot_gluc/sorb_DH_b-prop"/>
</dbReference>
<dbReference type="SUPFAM" id="SSF101898">
    <property type="entry name" value="NHL repeat"/>
    <property type="match status" value="1"/>
</dbReference>
<evidence type="ECO:0000313" key="14">
    <source>
        <dbReference type="Proteomes" id="UP000438429"/>
    </source>
</evidence>
<dbReference type="FunFam" id="2.10.25.10:FF:000016">
    <property type="entry name" value="Teneurin transmembrane protein 2"/>
    <property type="match status" value="1"/>
</dbReference>
<keyword evidence="10" id="KW-0325">Glycoprotein</keyword>
<dbReference type="Pfam" id="PF25020">
    <property type="entry name" value="TTR_TEN1-4"/>
    <property type="match status" value="1"/>
</dbReference>
<dbReference type="InterPro" id="IPR051216">
    <property type="entry name" value="Teneurin"/>
</dbReference>
<dbReference type="PANTHER" id="PTHR11219:SF65">
    <property type="entry name" value="TENEURIN-3"/>
    <property type="match status" value="1"/>
</dbReference>
<dbReference type="FunFam" id="2.10.25.10:FF:000021">
    <property type="entry name" value="Teneurin transmembrane protein 2"/>
    <property type="match status" value="1"/>
</dbReference>
<organism evidence="13 14">
    <name type="scientific">Scophthalmus maximus</name>
    <name type="common">Turbot</name>
    <name type="synonym">Psetta maxima</name>
    <dbReference type="NCBI Taxonomy" id="52904"/>
    <lineage>
        <taxon>Eukaryota</taxon>
        <taxon>Metazoa</taxon>
        <taxon>Chordata</taxon>
        <taxon>Craniata</taxon>
        <taxon>Vertebrata</taxon>
        <taxon>Euteleostomi</taxon>
        <taxon>Actinopterygii</taxon>
        <taxon>Neopterygii</taxon>
        <taxon>Teleostei</taxon>
        <taxon>Neoteleostei</taxon>
        <taxon>Acanthomorphata</taxon>
        <taxon>Carangaria</taxon>
        <taxon>Pleuronectiformes</taxon>
        <taxon>Pleuronectoidei</taxon>
        <taxon>Scophthalmidae</taxon>
        <taxon>Scophthalmus</taxon>
    </lineage>
</organism>
<feature type="disulfide bond" evidence="11">
    <location>
        <begin position="407"/>
        <end position="416"/>
    </location>
</feature>
<dbReference type="Pfam" id="PF25021">
    <property type="entry name" value="TEN_NHL"/>
    <property type="match status" value="2"/>
</dbReference>
<evidence type="ECO:0000256" key="5">
    <source>
        <dbReference type="ARBA" id="ARBA00022692"/>
    </source>
</evidence>
<evidence type="ECO:0000256" key="3">
    <source>
        <dbReference type="ARBA" id="ARBA00022475"/>
    </source>
</evidence>
<dbReference type="GO" id="GO:0050839">
    <property type="term" value="F:cell adhesion molecule binding"/>
    <property type="evidence" value="ECO:0007669"/>
    <property type="project" value="TreeGrafter"/>
</dbReference>
<dbReference type="CDD" id="cd00054">
    <property type="entry name" value="EGF_CA"/>
    <property type="match status" value="2"/>
</dbReference>
<evidence type="ECO:0000256" key="10">
    <source>
        <dbReference type="ARBA" id="ARBA00023180"/>
    </source>
</evidence>
<dbReference type="FunFam" id="2.180.10.10:FF:000001">
    <property type="entry name" value="Teneurin transmembrane protein 4"/>
    <property type="match status" value="1"/>
</dbReference>
<keyword evidence="8" id="KW-0472">Membrane</keyword>
<dbReference type="FunFam" id="2.120.10.30:FF:000005">
    <property type="entry name" value="Teneurin transmembrane protein 4"/>
    <property type="match status" value="1"/>
</dbReference>
<dbReference type="SUPFAM" id="SSF49464">
    <property type="entry name" value="Carboxypeptidase regulatory domain-like"/>
    <property type="match status" value="1"/>
</dbReference>
<evidence type="ECO:0000256" key="2">
    <source>
        <dbReference type="ARBA" id="ARBA00009385"/>
    </source>
</evidence>
<dbReference type="SMART" id="SM00181">
    <property type="entry name" value="EGF"/>
    <property type="match status" value="7"/>
</dbReference>
<dbReference type="Pfam" id="PF15636">
    <property type="entry name" value="Tox-GHH"/>
    <property type="match status" value="1"/>
</dbReference>
<dbReference type="Gene3D" id="2.60.120.260">
    <property type="entry name" value="Galactose-binding domain-like"/>
    <property type="match status" value="1"/>
</dbReference>
<evidence type="ECO:0000259" key="12">
    <source>
        <dbReference type="PROSITE" id="PS50026"/>
    </source>
</evidence>
<dbReference type="Pfam" id="PF23093">
    <property type="entry name" value="GBD_Tenm3"/>
    <property type="match status" value="1"/>
</dbReference>
<dbReference type="Gene3D" id="2.120.10.30">
    <property type="entry name" value="TolB, C-terminal domain"/>
    <property type="match status" value="2"/>
</dbReference>
<dbReference type="InterPro" id="IPR056820">
    <property type="entry name" value="TEN_TTR-like"/>
</dbReference>
<evidence type="ECO:0000256" key="6">
    <source>
        <dbReference type="ARBA" id="ARBA00022737"/>
    </source>
</evidence>
<comment type="subcellular location">
    <subcellularLocation>
        <location evidence="1">Cell membrane</location>
        <topology evidence="1">Single-pass membrane protein</topology>
    </subcellularLocation>
</comment>
<keyword evidence="4 11" id="KW-0245">EGF-like domain</keyword>
<comment type="caution">
    <text evidence="11">Lacks conserved residue(s) required for the propagation of feature annotation.</text>
</comment>
<keyword evidence="6" id="KW-0677">Repeat</keyword>
<dbReference type="InterPro" id="IPR056822">
    <property type="entry name" value="TEN_NHL"/>
</dbReference>
<comment type="caution">
    <text evidence="13">The sequence shown here is derived from an EMBL/GenBank/DDBJ whole genome shotgun (WGS) entry which is preliminary data.</text>
</comment>
<comment type="similarity">
    <text evidence="2">Belongs to the tenascin family. Teneurin subfamily.</text>
</comment>
<dbReference type="PANTHER" id="PTHR11219">
    <property type="entry name" value="TENEURIN AND N-ACETYLGLUCOSAMINE-1-PHOSPHODIESTER ALPHA-N-ACETYLGLUCOSAMINIDASE"/>
    <property type="match status" value="1"/>
</dbReference>
<dbReference type="GO" id="GO:0042803">
    <property type="term" value="F:protein homodimerization activity"/>
    <property type="evidence" value="ECO:0007669"/>
    <property type="project" value="TreeGrafter"/>
</dbReference>
<dbReference type="InterPro" id="IPR000742">
    <property type="entry name" value="EGF"/>
</dbReference>
<dbReference type="InterPro" id="IPR008969">
    <property type="entry name" value="CarboxyPept-like_regulatory"/>
</dbReference>
<evidence type="ECO:0000256" key="8">
    <source>
        <dbReference type="ARBA" id="ARBA00023136"/>
    </source>
</evidence>
<dbReference type="FunFam" id="2.10.25.10:FF:000013">
    <property type="entry name" value="Teneurin transmembrane protein 4"/>
    <property type="match status" value="1"/>
</dbReference>
<gene>
    <name evidence="13" type="ORF">F2P81_010919</name>
</gene>
<dbReference type="FunFam" id="2.10.25.10:FF:000535">
    <property type="entry name" value="Si:dkey-237h12.3"/>
    <property type="match status" value="1"/>
</dbReference>
<dbReference type="GO" id="GO:0043005">
    <property type="term" value="C:neuron projection"/>
    <property type="evidence" value="ECO:0007669"/>
    <property type="project" value="TreeGrafter"/>
</dbReference>
<dbReference type="PROSITE" id="PS50026">
    <property type="entry name" value="EGF_3"/>
    <property type="match status" value="1"/>
</dbReference>
<dbReference type="PROSITE" id="PS00022">
    <property type="entry name" value="EGF_1"/>
    <property type="match status" value="3"/>
</dbReference>
<evidence type="ECO:0000256" key="7">
    <source>
        <dbReference type="ARBA" id="ARBA00022989"/>
    </source>
</evidence>
<dbReference type="PROSITE" id="PS01186">
    <property type="entry name" value="EGF_2"/>
    <property type="match status" value="2"/>
</dbReference>
<dbReference type="Pfam" id="PF24329">
    <property type="entry name" value="FN-plug_TEN1-4"/>
    <property type="match status" value="1"/>
</dbReference>
<dbReference type="GO" id="GO:0007157">
    <property type="term" value="P:heterophilic cell-cell adhesion via plasma membrane cell adhesion molecules"/>
    <property type="evidence" value="ECO:0007669"/>
    <property type="project" value="TreeGrafter"/>
</dbReference>
<dbReference type="GO" id="GO:0005886">
    <property type="term" value="C:plasma membrane"/>
    <property type="evidence" value="ECO:0007669"/>
    <property type="project" value="UniProtKB-SubCell"/>
</dbReference>
<dbReference type="SUPFAM" id="SSF50952">
    <property type="entry name" value="Soluble quinoprotein glucose dehydrogenase"/>
    <property type="match status" value="1"/>
</dbReference>
<feature type="domain" description="EGF-like" evidence="12">
    <location>
        <begin position="382"/>
        <end position="417"/>
    </location>
</feature>
<dbReference type="InterPro" id="IPR056823">
    <property type="entry name" value="TEN-like_YD-shell"/>
</dbReference>
<dbReference type="GO" id="GO:0048666">
    <property type="term" value="P:neuron development"/>
    <property type="evidence" value="ECO:0007669"/>
    <property type="project" value="TreeGrafter"/>
</dbReference>
<evidence type="ECO:0000256" key="9">
    <source>
        <dbReference type="ARBA" id="ARBA00023157"/>
    </source>
</evidence>
<proteinExistence type="inferred from homology"/>
<evidence type="ECO:0000256" key="11">
    <source>
        <dbReference type="PROSITE-ProRule" id="PRU00076"/>
    </source>
</evidence>
<dbReference type="GO" id="GO:0046982">
    <property type="term" value="F:protein heterodimerization activity"/>
    <property type="evidence" value="ECO:0007669"/>
    <property type="project" value="TreeGrafter"/>
</dbReference>
<dbReference type="Pfam" id="PF23538">
    <property type="entry name" value="Teneurin_ABD"/>
    <property type="match status" value="1"/>
</dbReference>
<dbReference type="Pfam" id="PF25024">
    <property type="entry name" value="EGF_TEN"/>
    <property type="match status" value="1"/>
</dbReference>
<evidence type="ECO:0000313" key="13">
    <source>
        <dbReference type="EMBL" id="KAF0038045.1"/>
    </source>
</evidence>
<keyword evidence="7" id="KW-1133">Transmembrane helix</keyword>
<dbReference type="InterPro" id="IPR057627">
    <property type="entry name" value="FN-plug_TEN1-4"/>
</dbReference>
<dbReference type="Gene3D" id="2.180.10.10">
    <property type="entry name" value="RHS repeat-associated core"/>
    <property type="match status" value="1"/>
</dbReference>
<dbReference type="InterPro" id="IPR022385">
    <property type="entry name" value="Rhs_assc_core"/>
</dbReference>
<accession>A0A6A4SZ39</accession>
<reference evidence="13 14" key="1">
    <citation type="submission" date="2019-06" db="EMBL/GenBank/DDBJ databases">
        <title>Draft genomes of female and male turbot (Scophthalmus maximus).</title>
        <authorList>
            <person name="Xu H."/>
            <person name="Xu X.-W."/>
            <person name="Shao C."/>
            <person name="Chen S."/>
        </authorList>
    </citation>
    <scope>NUCLEOTIDE SEQUENCE [LARGE SCALE GENOMIC DNA]</scope>
    <source>
        <strain evidence="13">Ysfricsl-2016a</strain>
        <tissue evidence="13">Blood</tissue>
    </source>
</reference>
<dbReference type="InterPro" id="IPR011042">
    <property type="entry name" value="6-blade_b-propeller_TolB-like"/>
</dbReference>
<evidence type="ECO:0000256" key="4">
    <source>
        <dbReference type="ARBA" id="ARBA00022536"/>
    </source>
</evidence>
<name>A0A6A4SZ39_SCOMX</name>